<dbReference type="Pfam" id="PF07949">
    <property type="entry name" value="YbbR"/>
    <property type="match status" value="3"/>
</dbReference>
<dbReference type="PANTHER" id="PTHR37804">
    <property type="entry name" value="CDAA REGULATORY PROTEIN CDAR"/>
    <property type="match status" value="1"/>
</dbReference>
<protein>
    <submittedName>
        <fullName evidence="2">CdaR family protein</fullName>
    </submittedName>
</protein>
<dbReference type="Gene3D" id="2.170.120.30">
    <property type="match status" value="1"/>
</dbReference>
<dbReference type="InterPro" id="IPR012505">
    <property type="entry name" value="YbbR"/>
</dbReference>
<dbReference type="EMBL" id="JAPRFR010000001">
    <property type="protein sequence ID" value="MCZ0725843.1"/>
    <property type="molecule type" value="Genomic_DNA"/>
</dbReference>
<gene>
    <name evidence="2" type="ORF">OW157_04570</name>
</gene>
<evidence type="ECO:0000313" key="2">
    <source>
        <dbReference type="EMBL" id="MCZ0725843.1"/>
    </source>
</evidence>
<dbReference type="RefSeq" id="WP_268752152.1">
    <property type="nucleotide sequence ID" value="NZ_JAPRFQ010000001.1"/>
</dbReference>
<dbReference type="InterPro" id="IPR053154">
    <property type="entry name" value="c-di-AMP_regulator"/>
</dbReference>
<sequence>MNKFYDNKIVMAVLSLILALVLFVFVKTERSNQSPLQLFQNVSELSTETVSNVPVHIEGDVDNYYVTGLPESVTVKLTGPSNVINQTLESQDFKVVTEDLSNLEEGNHYIQLQMRNVSDNISYEISPSSVNITLDPLYTETFPVTININNQDAVAAGYEVIQSSAEPAEVTVSGSQATIEQIAHVYANVSLPDNISENYSQTSTIIVEDEDGNILNANTNPSEVQSTVEIGEAGYEVPVKINLSNQSDDFTYNVENLGSSTVQLIGVSNDTPTVNEVSGTVDVSDVTESTVLTVPLEVPDGVQSINPQSIRVRITPQSNSNNSSNADEESANSNEANSNNTNNDNNNQGATTESGETSAGSPNQNQASNTSSQNSEPANSTTDNPEAQERSEVSEANHPEQDSQSMLPQSFSRLFTRPLRYFQQFLS</sequence>
<feature type="region of interest" description="Disordered" evidence="1">
    <location>
        <begin position="307"/>
        <end position="410"/>
    </location>
</feature>
<dbReference type="AlphaFoldDB" id="A0A9X3FN54"/>
<organism evidence="2 3">
    <name type="scientific">Aerococcus kribbianus</name>
    <dbReference type="NCBI Taxonomy" id="2999064"/>
    <lineage>
        <taxon>Bacteria</taxon>
        <taxon>Bacillati</taxon>
        <taxon>Bacillota</taxon>
        <taxon>Bacilli</taxon>
        <taxon>Lactobacillales</taxon>
        <taxon>Aerococcaceae</taxon>
        <taxon>Aerococcus</taxon>
    </lineage>
</organism>
<evidence type="ECO:0000313" key="3">
    <source>
        <dbReference type="Proteomes" id="UP001146670"/>
    </source>
</evidence>
<feature type="compositionally biased region" description="Low complexity" evidence="1">
    <location>
        <begin position="363"/>
        <end position="375"/>
    </location>
</feature>
<dbReference type="PANTHER" id="PTHR37804:SF1">
    <property type="entry name" value="CDAA REGULATORY PROTEIN CDAR"/>
    <property type="match status" value="1"/>
</dbReference>
<feature type="compositionally biased region" description="Polar residues" evidence="1">
    <location>
        <begin position="348"/>
        <end position="362"/>
    </location>
</feature>
<dbReference type="Proteomes" id="UP001146670">
    <property type="component" value="Unassembled WGS sequence"/>
</dbReference>
<dbReference type="Gene3D" id="2.170.120.40">
    <property type="entry name" value="YbbR-like domain"/>
    <property type="match status" value="2"/>
</dbReference>
<evidence type="ECO:0000256" key="1">
    <source>
        <dbReference type="SAM" id="MobiDB-lite"/>
    </source>
</evidence>
<feature type="compositionally biased region" description="Polar residues" evidence="1">
    <location>
        <begin position="376"/>
        <end position="385"/>
    </location>
</feature>
<accession>A0A9X3FN54</accession>
<feature type="compositionally biased region" description="Basic and acidic residues" evidence="1">
    <location>
        <begin position="387"/>
        <end position="401"/>
    </location>
</feature>
<name>A0A9X3FN54_9LACT</name>
<reference evidence="2" key="1">
    <citation type="submission" date="2022-12" db="EMBL/GenBank/DDBJ databases">
        <title>Description and comparative metabolic analysis of Aerococcus sp. nov., isolated from the feces of a pig.</title>
        <authorList>
            <person name="Chang Y.-H."/>
        </authorList>
    </citation>
    <scope>NUCLEOTIDE SEQUENCE</scope>
    <source>
        <strain evidence="2">YH-aer222</strain>
    </source>
</reference>
<keyword evidence="3" id="KW-1185">Reference proteome</keyword>
<proteinExistence type="predicted"/>
<feature type="compositionally biased region" description="Low complexity" evidence="1">
    <location>
        <begin position="318"/>
        <end position="347"/>
    </location>
</feature>
<comment type="caution">
    <text evidence="2">The sequence shown here is derived from an EMBL/GenBank/DDBJ whole genome shotgun (WGS) entry which is preliminary data.</text>
</comment>